<keyword evidence="2" id="KW-1185">Reference proteome</keyword>
<proteinExistence type="predicted"/>
<evidence type="ECO:0000313" key="1">
    <source>
        <dbReference type="EMBL" id="KAF9324889.1"/>
    </source>
</evidence>
<dbReference type="InterPro" id="IPR014752">
    <property type="entry name" value="Arrestin-like_C"/>
</dbReference>
<name>A0A9P5SEC5_9FUNG</name>
<evidence type="ECO:0008006" key="3">
    <source>
        <dbReference type="Google" id="ProtNLM"/>
    </source>
</evidence>
<organism evidence="1 2">
    <name type="scientific">Podila minutissima</name>
    <dbReference type="NCBI Taxonomy" id="64525"/>
    <lineage>
        <taxon>Eukaryota</taxon>
        <taxon>Fungi</taxon>
        <taxon>Fungi incertae sedis</taxon>
        <taxon>Mucoromycota</taxon>
        <taxon>Mortierellomycotina</taxon>
        <taxon>Mortierellomycetes</taxon>
        <taxon>Mortierellales</taxon>
        <taxon>Mortierellaceae</taxon>
        <taxon>Podila</taxon>
    </lineage>
</organism>
<gene>
    <name evidence="1" type="ORF">BG006_000141</name>
</gene>
<dbReference type="Proteomes" id="UP000696485">
    <property type="component" value="Unassembled WGS sequence"/>
</dbReference>
<dbReference type="EMBL" id="JAAAUY010001011">
    <property type="protein sequence ID" value="KAF9324889.1"/>
    <property type="molecule type" value="Genomic_DNA"/>
</dbReference>
<sequence length="352" mass="39855">MGYTFEVELETAQPFIVDLEVEEYHTQVLSGTIILHLEKPESFKIATVSVTGHVGVMLNIGTLESGIVHERLVNTTSDLVAANDTNGNGLIDFDAGTQYLPFRIDIPRSGDLPPTLLNKLDTPYIDWKYEIQVTLRRGSLFSTTKVFKHDLTLRRLHTPSPSTKTLTYSTDVHGRYRSKLTADGVISLGQDTLNASVELKARHKEYMIKEIDCSIVQTEDINFKTKRGHPSVDNAHVPGAPCKINATRLVSNFKKVRNEENSMDFGRKKPIEMDLHIDNFQLIPTEHMLDWLQISHVLRYTIHFMDVQLEPIITELPLFVGHEDLSSAVEPMLTFKRAETILMPLPQIESHL</sequence>
<dbReference type="AlphaFoldDB" id="A0A9P5SEC5"/>
<accession>A0A9P5SEC5</accession>
<reference evidence="1" key="1">
    <citation type="journal article" date="2020" name="Fungal Divers.">
        <title>Resolving the Mortierellaceae phylogeny through synthesis of multi-gene phylogenetics and phylogenomics.</title>
        <authorList>
            <person name="Vandepol N."/>
            <person name="Liber J."/>
            <person name="Desiro A."/>
            <person name="Na H."/>
            <person name="Kennedy M."/>
            <person name="Barry K."/>
            <person name="Grigoriev I.V."/>
            <person name="Miller A.N."/>
            <person name="O'Donnell K."/>
            <person name="Stajich J.E."/>
            <person name="Bonito G."/>
        </authorList>
    </citation>
    <scope>NUCLEOTIDE SEQUENCE</scope>
    <source>
        <strain evidence="1">NVP1</strain>
    </source>
</reference>
<comment type="caution">
    <text evidence="1">The sequence shown here is derived from an EMBL/GenBank/DDBJ whole genome shotgun (WGS) entry which is preliminary data.</text>
</comment>
<evidence type="ECO:0000313" key="2">
    <source>
        <dbReference type="Proteomes" id="UP000696485"/>
    </source>
</evidence>
<protein>
    <recommendedName>
        <fullName evidence="3">Arrestin C-terminal-like domain-containing protein</fullName>
    </recommendedName>
</protein>
<dbReference type="Gene3D" id="2.60.40.640">
    <property type="match status" value="1"/>
</dbReference>